<dbReference type="PROSITE" id="PS50995">
    <property type="entry name" value="HTH_MARR_2"/>
    <property type="match status" value="1"/>
</dbReference>
<keyword evidence="3" id="KW-1185">Reference proteome</keyword>
<dbReference type="Proteomes" id="UP001172738">
    <property type="component" value="Unassembled WGS sequence"/>
</dbReference>
<evidence type="ECO:0000313" key="2">
    <source>
        <dbReference type="EMBL" id="MDN4473280.1"/>
    </source>
</evidence>
<evidence type="ECO:0000313" key="3">
    <source>
        <dbReference type="Proteomes" id="UP001172738"/>
    </source>
</evidence>
<dbReference type="InterPro" id="IPR036390">
    <property type="entry name" value="WH_DNA-bd_sf"/>
</dbReference>
<dbReference type="Gene3D" id="1.10.10.10">
    <property type="entry name" value="Winged helix-like DNA-binding domain superfamily/Winged helix DNA-binding domain"/>
    <property type="match status" value="1"/>
</dbReference>
<evidence type="ECO:0000259" key="1">
    <source>
        <dbReference type="PROSITE" id="PS50995"/>
    </source>
</evidence>
<dbReference type="InterPro" id="IPR036388">
    <property type="entry name" value="WH-like_DNA-bd_sf"/>
</dbReference>
<dbReference type="Pfam" id="PF01047">
    <property type="entry name" value="MarR"/>
    <property type="match status" value="1"/>
</dbReference>
<dbReference type="SMART" id="SM00347">
    <property type="entry name" value="HTH_MARR"/>
    <property type="match status" value="1"/>
</dbReference>
<gene>
    <name evidence="2" type="ORF">QQX04_09790</name>
</gene>
<dbReference type="InterPro" id="IPR000835">
    <property type="entry name" value="HTH_MarR-typ"/>
</dbReference>
<accession>A0ABT8G2C1</accession>
<dbReference type="PANTHER" id="PTHR33164:SF99">
    <property type="entry name" value="MARR FAMILY REGULATORY PROTEIN"/>
    <property type="match status" value="1"/>
</dbReference>
<dbReference type="EMBL" id="JAUHPV010000005">
    <property type="protein sequence ID" value="MDN4473280.1"/>
    <property type="molecule type" value="Genomic_DNA"/>
</dbReference>
<sequence length="194" mass="21044">MDTRTDSLLRQEERVAIARLHALLELLPAALDKKLAPASLTAFEYTLLEALDEAPSGTLRLSRLASRTNATLPRLSRVVTALERKDFVVREQCPDDGRAFNAVLTAHGREALRSTQPLHAEAVRTMVLDDLSEDEVEDLAQLCLKILGRLDPDRRLEVTACLADPAPACAADPAPVPTCDADPAPACAADPEPY</sequence>
<dbReference type="SUPFAM" id="SSF46785">
    <property type="entry name" value="Winged helix' DNA-binding domain"/>
    <property type="match status" value="1"/>
</dbReference>
<dbReference type="InterPro" id="IPR039422">
    <property type="entry name" value="MarR/SlyA-like"/>
</dbReference>
<name>A0ABT8G2C1_9MICO</name>
<dbReference type="RefSeq" id="WP_301128656.1">
    <property type="nucleotide sequence ID" value="NZ_JAUHPV010000005.1"/>
</dbReference>
<protein>
    <submittedName>
        <fullName evidence="2">MarR family transcriptional regulator</fullName>
    </submittedName>
</protein>
<organism evidence="2 3">
    <name type="scientific">Demequina zhanjiangensis</name>
    <dbReference type="NCBI Taxonomy" id="3051659"/>
    <lineage>
        <taxon>Bacteria</taxon>
        <taxon>Bacillati</taxon>
        <taxon>Actinomycetota</taxon>
        <taxon>Actinomycetes</taxon>
        <taxon>Micrococcales</taxon>
        <taxon>Demequinaceae</taxon>
        <taxon>Demequina</taxon>
    </lineage>
</organism>
<reference evidence="2" key="1">
    <citation type="submission" date="2023-06" db="EMBL/GenBank/DDBJ databases">
        <title>SYSU T00b26.</title>
        <authorList>
            <person name="Gao L."/>
            <person name="Fang B.-Z."/>
            <person name="Li W.-J."/>
        </authorList>
    </citation>
    <scope>NUCLEOTIDE SEQUENCE</scope>
    <source>
        <strain evidence="2">SYSU T00b26</strain>
    </source>
</reference>
<feature type="domain" description="HTH marR-type" evidence="1">
    <location>
        <begin position="5"/>
        <end position="148"/>
    </location>
</feature>
<proteinExistence type="predicted"/>
<comment type="caution">
    <text evidence="2">The sequence shown here is derived from an EMBL/GenBank/DDBJ whole genome shotgun (WGS) entry which is preliminary data.</text>
</comment>
<dbReference type="PANTHER" id="PTHR33164">
    <property type="entry name" value="TRANSCRIPTIONAL REGULATOR, MARR FAMILY"/>
    <property type="match status" value="1"/>
</dbReference>
<dbReference type="PRINTS" id="PR00598">
    <property type="entry name" value="HTHMARR"/>
</dbReference>